<evidence type="ECO:0000313" key="3">
    <source>
        <dbReference type="Proteomes" id="UP000186465"/>
    </source>
</evidence>
<feature type="transmembrane region" description="Helical" evidence="1">
    <location>
        <begin position="51"/>
        <end position="70"/>
    </location>
</feature>
<proteinExistence type="predicted"/>
<gene>
    <name evidence="2" type="ORF">BM477_01260</name>
</gene>
<dbReference type="OrthoDB" id="5126451at2"/>
<dbReference type="RefSeq" id="WP_075360850.1">
    <property type="nucleotide sequence ID" value="NZ_MPDM01000001.1"/>
</dbReference>
<dbReference type="AlphaFoldDB" id="A0A1Q5PSU2"/>
<dbReference type="EMBL" id="MPDM01000001">
    <property type="protein sequence ID" value="OKL50613.1"/>
    <property type="molecule type" value="Genomic_DNA"/>
</dbReference>
<protein>
    <recommendedName>
        <fullName evidence="4">Alkaline shock response membrane anchor protein AmaP</fullName>
    </recommendedName>
</protein>
<keyword evidence="1" id="KW-1133">Transmembrane helix</keyword>
<name>A0A1Q5PSU2_9ACTO</name>
<reference evidence="3" key="1">
    <citation type="submission" date="2016-11" db="EMBL/GenBank/DDBJ databases">
        <title>Actinomyces gypaetusis sp. nov. isolated from Gypaetus barbatus in Qinghai Tibet Plateau China.</title>
        <authorList>
            <person name="Meng X."/>
        </authorList>
    </citation>
    <scope>NUCLEOTIDE SEQUENCE [LARGE SCALE GENOMIC DNA]</scope>
    <source>
        <strain evidence="3">DSM 15383</strain>
    </source>
</reference>
<comment type="caution">
    <text evidence="2">The sequence shown here is derived from an EMBL/GenBank/DDBJ whole genome shotgun (WGS) entry which is preliminary data.</text>
</comment>
<keyword evidence="1" id="KW-0812">Transmembrane</keyword>
<dbReference type="STRING" id="156892.BM477_01260"/>
<evidence type="ECO:0000313" key="2">
    <source>
        <dbReference type="EMBL" id="OKL50613.1"/>
    </source>
</evidence>
<dbReference type="Proteomes" id="UP000186465">
    <property type="component" value="Unassembled WGS sequence"/>
</dbReference>
<sequence length="223" mass="23494">MSDLIDEIPAPEPADMTLAPAVDAATEPASNPTVGPHVAYMARRATHSSRAITTVILSLLLLAGTVFLLLELGYNTFFGKSLSGLSVEQMIHNLAILPDRVIFPWLGVGGIIAALIGLGLILKAIMPGSLNRHQMKSPRAAIIVDDSVLAAAISKEMRSFGNFVEGQVTTAIDRTTIEVTVTASPGRVVDEILLNTHLAHHVAGLDLAPAVRTKVIVVGGEVN</sequence>
<keyword evidence="1" id="KW-0472">Membrane</keyword>
<keyword evidence="3" id="KW-1185">Reference proteome</keyword>
<feature type="transmembrane region" description="Helical" evidence="1">
    <location>
        <begin position="102"/>
        <end position="126"/>
    </location>
</feature>
<evidence type="ECO:0000256" key="1">
    <source>
        <dbReference type="SAM" id="Phobius"/>
    </source>
</evidence>
<evidence type="ECO:0008006" key="4">
    <source>
        <dbReference type="Google" id="ProtNLM"/>
    </source>
</evidence>
<organism evidence="2 3">
    <name type="scientific">Boudabousia marimammalium</name>
    <dbReference type="NCBI Taxonomy" id="156892"/>
    <lineage>
        <taxon>Bacteria</taxon>
        <taxon>Bacillati</taxon>
        <taxon>Actinomycetota</taxon>
        <taxon>Actinomycetes</taxon>
        <taxon>Actinomycetales</taxon>
        <taxon>Actinomycetaceae</taxon>
        <taxon>Boudabousia</taxon>
    </lineage>
</organism>
<accession>A0A1Q5PSU2</accession>